<accession>A0ACB6Z6K3</accession>
<name>A0ACB6Z6K3_THEGA</name>
<organism evidence="1 2">
    <name type="scientific">Thelephora ganbajun</name>
    <name type="common">Ganba fungus</name>
    <dbReference type="NCBI Taxonomy" id="370292"/>
    <lineage>
        <taxon>Eukaryota</taxon>
        <taxon>Fungi</taxon>
        <taxon>Dikarya</taxon>
        <taxon>Basidiomycota</taxon>
        <taxon>Agaricomycotina</taxon>
        <taxon>Agaricomycetes</taxon>
        <taxon>Thelephorales</taxon>
        <taxon>Thelephoraceae</taxon>
        <taxon>Thelephora</taxon>
    </lineage>
</organism>
<comment type="caution">
    <text evidence="1">The sequence shown here is derived from an EMBL/GenBank/DDBJ whole genome shotgun (WGS) entry which is preliminary data.</text>
</comment>
<dbReference type="EMBL" id="MU118112">
    <property type="protein sequence ID" value="KAF9644933.1"/>
    <property type="molecule type" value="Genomic_DNA"/>
</dbReference>
<protein>
    <submittedName>
        <fullName evidence="1">Kinase-like protein</fullName>
    </submittedName>
</protein>
<reference evidence="1" key="2">
    <citation type="journal article" date="2020" name="Nat. Commun.">
        <title>Large-scale genome sequencing of mycorrhizal fungi provides insights into the early evolution of symbiotic traits.</title>
        <authorList>
            <person name="Miyauchi S."/>
            <person name="Kiss E."/>
            <person name="Kuo A."/>
            <person name="Drula E."/>
            <person name="Kohler A."/>
            <person name="Sanchez-Garcia M."/>
            <person name="Morin E."/>
            <person name="Andreopoulos B."/>
            <person name="Barry K.W."/>
            <person name="Bonito G."/>
            <person name="Buee M."/>
            <person name="Carver A."/>
            <person name="Chen C."/>
            <person name="Cichocki N."/>
            <person name="Clum A."/>
            <person name="Culley D."/>
            <person name="Crous P.W."/>
            <person name="Fauchery L."/>
            <person name="Girlanda M."/>
            <person name="Hayes R.D."/>
            <person name="Keri Z."/>
            <person name="LaButti K."/>
            <person name="Lipzen A."/>
            <person name="Lombard V."/>
            <person name="Magnuson J."/>
            <person name="Maillard F."/>
            <person name="Murat C."/>
            <person name="Nolan M."/>
            <person name="Ohm R.A."/>
            <person name="Pangilinan J."/>
            <person name="Pereira M.F."/>
            <person name="Perotto S."/>
            <person name="Peter M."/>
            <person name="Pfister S."/>
            <person name="Riley R."/>
            <person name="Sitrit Y."/>
            <person name="Stielow J.B."/>
            <person name="Szollosi G."/>
            <person name="Zifcakova L."/>
            <person name="Stursova M."/>
            <person name="Spatafora J.W."/>
            <person name="Tedersoo L."/>
            <person name="Vaario L.M."/>
            <person name="Yamada A."/>
            <person name="Yan M."/>
            <person name="Wang P."/>
            <person name="Xu J."/>
            <person name="Bruns T."/>
            <person name="Baldrian P."/>
            <person name="Vilgalys R."/>
            <person name="Dunand C."/>
            <person name="Henrissat B."/>
            <person name="Grigoriev I.V."/>
            <person name="Hibbett D."/>
            <person name="Nagy L.G."/>
            <person name="Martin F.M."/>
        </authorList>
    </citation>
    <scope>NUCLEOTIDE SEQUENCE</scope>
    <source>
        <strain evidence="1">P2</strain>
    </source>
</reference>
<keyword evidence="2" id="KW-1185">Reference proteome</keyword>
<evidence type="ECO:0000313" key="2">
    <source>
        <dbReference type="Proteomes" id="UP000886501"/>
    </source>
</evidence>
<gene>
    <name evidence="1" type="ORF">BDM02DRAFT_3190155</name>
</gene>
<reference evidence="1" key="1">
    <citation type="submission" date="2019-10" db="EMBL/GenBank/DDBJ databases">
        <authorList>
            <consortium name="DOE Joint Genome Institute"/>
            <person name="Kuo A."/>
            <person name="Miyauchi S."/>
            <person name="Kiss E."/>
            <person name="Drula E."/>
            <person name="Kohler A."/>
            <person name="Sanchez-Garcia M."/>
            <person name="Andreopoulos B."/>
            <person name="Barry K.W."/>
            <person name="Bonito G."/>
            <person name="Buee M."/>
            <person name="Carver A."/>
            <person name="Chen C."/>
            <person name="Cichocki N."/>
            <person name="Clum A."/>
            <person name="Culley D."/>
            <person name="Crous P.W."/>
            <person name="Fauchery L."/>
            <person name="Girlanda M."/>
            <person name="Hayes R."/>
            <person name="Keri Z."/>
            <person name="Labutti K."/>
            <person name="Lipzen A."/>
            <person name="Lombard V."/>
            <person name="Magnuson J."/>
            <person name="Maillard F."/>
            <person name="Morin E."/>
            <person name="Murat C."/>
            <person name="Nolan M."/>
            <person name="Ohm R."/>
            <person name="Pangilinan J."/>
            <person name="Pereira M."/>
            <person name="Perotto S."/>
            <person name="Peter M."/>
            <person name="Riley R."/>
            <person name="Sitrit Y."/>
            <person name="Stielow B."/>
            <person name="Szollosi G."/>
            <person name="Zifcakova L."/>
            <person name="Stursova M."/>
            <person name="Spatafora J.W."/>
            <person name="Tedersoo L."/>
            <person name="Vaario L.-M."/>
            <person name="Yamada A."/>
            <person name="Yan M."/>
            <person name="Wang P."/>
            <person name="Xu J."/>
            <person name="Bruns T."/>
            <person name="Baldrian P."/>
            <person name="Vilgalys R."/>
            <person name="Henrissat B."/>
            <person name="Grigoriev I.V."/>
            <person name="Hibbett D."/>
            <person name="Nagy L.G."/>
            <person name="Martin F.M."/>
        </authorList>
    </citation>
    <scope>NUCLEOTIDE SEQUENCE</scope>
    <source>
        <strain evidence="1">P2</strain>
    </source>
</reference>
<proteinExistence type="predicted"/>
<evidence type="ECO:0000313" key="1">
    <source>
        <dbReference type="EMBL" id="KAF9644933.1"/>
    </source>
</evidence>
<sequence>MTPPNPLQQLRDLDRASRRFHEQLTNFLRGNEYRNVFPKLQSGDLAWLVEYLDSVIISISNSASVPFQESLHELRNICGIKGVLPKSCVLSESLLGCVYEGTFGGSKVRIRRVRMYHGGDPHKVKETFHQVAVTWKHLAHPNIVPLLGVTIDPFELISDRMPGRNLTEYIMNHPDADRIPLLTNVAKGLNYLHSCDVIHGDLKGSNVLVDATGHARITDFGLAMVTQDLDLIRNGSVEHGHSARWIAPEILDGRGTYSKETDVFSFAGVAIEAFTGATPFSGKSPRAATLAIMGGERPPRPTHPTLTDGSWTLIQRCWSQEPHLRPHALRISCGFGIPAWKRLIDRPLAMDESISLIKGIFSDRNETEDVRHLRGSDAQSFVDVIDEMLDSVPSLRTQCLSVLCRICGRQALLPRSIQIPLCYNQTDTPLYHGGYAEVWKGQHQEREVAVKVLKVYLTSDFEKITRRFCKEVMIWKALCHPNVLPLLGVTMGNRRFAMASEWMANGNINEFVKTRTDTNRFELLSDVARGLVYMHGEGVIHGDLKGANILIDKHDHACLADFGLVTIVSDPAYHTTSTSSTNAGTIRWMSPELLDPDQFGFKDGRPTKESDCYALGMVIYEVLSGQAPFISYKDFIVSGKVIEGERPGRPDGVKGAWFTDGLWEMLERCWSAQPKDRLAIEAVLGHLGQASTAWQPLHSGVEDDVETDDDESFFTVSYHSRQTIRQDGNQSPVSPRSHSPSVADPVVTSGCESRLEMAIVHPLTDSPPPALLDPAPERLEHLSTTCQSLPPGTDGDVGADPDRELCHIASGLDNMPGATPRILVAMVTNTTSASISLKKIVDWDGKSQDIGQALATAFEADDYLDCIKDLPALDIDPLSYINNLDKIIDGLPTDSDLRKRCIRALSATCGLYGILPTSHIVTFTFTKFEQQPFASRKHYVVWRYANENHQVFAVKSFSSSARTVFKRHKERRCKEVVVSKRMNHPNILSIEGVAPKYFEFCIVTRWMPNGSMMRYVGGRPKVNRLELLIGITRGLNYLHNNGIIHGDLRSSNVLIDTKGNPRLHNFGYCWFTKDTDPENFSTPNYRSSTRYCAPELHNKDGIMTKKSDVFSLSMIIVELTTGKVPFPDTGYSNVKVLISRNKRPPEPLRFNAPGMTPAVWKIAQECWHQRAEERPEVNVVLQDLEKLTNSAPSLLKRVWRDVFD</sequence>
<dbReference type="Proteomes" id="UP000886501">
    <property type="component" value="Unassembled WGS sequence"/>
</dbReference>